<evidence type="ECO:0000313" key="2">
    <source>
        <dbReference type="Proteomes" id="UP001174694"/>
    </source>
</evidence>
<evidence type="ECO:0000313" key="1">
    <source>
        <dbReference type="EMBL" id="KAJ9129334.1"/>
    </source>
</evidence>
<dbReference type="AlphaFoldDB" id="A0AA38R711"/>
<proteinExistence type="predicted"/>
<protein>
    <recommendedName>
        <fullName evidence="3">Transcription factor domain-containing protein</fullName>
    </recommendedName>
</protein>
<dbReference type="InterPro" id="IPR053187">
    <property type="entry name" value="Notoamide_regulator"/>
</dbReference>
<dbReference type="CDD" id="cd12148">
    <property type="entry name" value="fungal_TF_MHR"/>
    <property type="match status" value="1"/>
</dbReference>
<accession>A0AA38R711</accession>
<comment type="caution">
    <text evidence="1">The sequence shown here is derived from an EMBL/GenBank/DDBJ whole genome shotgun (WGS) entry which is preliminary data.</text>
</comment>
<reference evidence="1" key="1">
    <citation type="submission" date="2022-07" db="EMBL/GenBank/DDBJ databases">
        <title>Fungi with potential for degradation of polypropylene.</title>
        <authorList>
            <person name="Gostincar C."/>
        </authorList>
    </citation>
    <scope>NUCLEOTIDE SEQUENCE</scope>
    <source>
        <strain evidence="1">EXF-13308</strain>
    </source>
</reference>
<dbReference type="PANTHER" id="PTHR47256">
    <property type="entry name" value="ZN(II)2CYS6 TRANSCRIPTION FACTOR (EUROFUNG)-RELATED"/>
    <property type="match status" value="1"/>
</dbReference>
<evidence type="ECO:0008006" key="3">
    <source>
        <dbReference type="Google" id="ProtNLM"/>
    </source>
</evidence>
<organism evidence="1 2">
    <name type="scientific">Pleurostoma richardsiae</name>
    <dbReference type="NCBI Taxonomy" id="41990"/>
    <lineage>
        <taxon>Eukaryota</taxon>
        <taxon>Fungi</taxon>
        <taxon>Dikarya</taxon>
        <taxon>Ascomycota</taxon>
        <taxon>Pezizomycotina</taxon>
        <taxon>Sordariomycetes</taxon>
        <taxon>Sordariomycetidae</taxon>
        <taxon>Calosphaeriales</taxon>
        <taxon>Pleurostomataceae</taxon>
        <taxon>Pleurostoma</taxon>
    </lineage>
</organism>
<dbReference type="Proteomes" id="UP001174694">
    <property type="component" value="Unassembled WGS sequence"/>
</dbReference>
<gene>
    <name evidence="1" type="ORF">NKR23_g12559</name>
</gene>
<keyword evidence="2" id="KW-1185">Reference proteome</keyword>
<sequence length="346" mass="38335">MESLRRENDNLKSSAEIVDQLKSLPEQDALDLLDRLREAAEPSDALTLHEKPIAERSTAPQLVAPTQSSLEFELMIRHPISYPTLISTELPFRNPEHLLCSAGTLGFIPARRSRRTAKVSDAPDSSSGGTSAFRSEFSSEGVFGGPTSSFCDPSLRHLQMRKWTKVPITDELAANVISSYLQIDHPLLGLFDADLFVKDLVSGQQYFCSSLLVNALLSWACQSYSHVEPETAAMSLLFFEEAEALWFQEPRVELLTTVSASQFLSLAASCHGRETQSVAFLKEGIHMGRRMGLFGVPAAGSAQQWLDDHTDWVKAASHTAWGVFCWVTFRCLHFQTGQIESPPHLP</sequence>
<dbReference type="PANTHER" id="PTHR47256:SF1">
    <property type="entry name" value="ZN(II)2CYS6 TRANSCRIPTION FACTOR (EUROFUNG)"/>
    <property type="match status" value="1"/>
</dbReference>
<dbReference type="EMBL" id="JANBVO010000230">
    <property type="protein sequence ID" value="KAJ9129334.1"/>
    <property type="molecule type" value="Genomic_DNA"/>
</dbReference>
<feature type="non-terminal residue" evidence="1">
    <location>
        <position position="346"/>
    </location>
</feature>
<name>A0AA38R711_9PEZI</name>